<dbReference type="Proteomes" id="UP000017800">
    <property type="component" value="Unassembled WGS sequence"/>
</dbReference>
<dbReference type="RefSeq" id="WP_023402938.1">
    <property type="nucleotide sequence ID" value="NZ_BAUJ01000005.1"/>
</dbReference>
<dbReference type="InterPro" id="IPR051396">
    <property type="entry name" value="Bact_Antivir_Def_Nuclease"/>
</dbReference>
<keyword evidence="3" id="KW-1185">Reference proteome</keyword>
<dbReference type="AlphaFoldDB" id="V5FBA6"/>
<reference evidence="2 3" key="1">
    <citation type="submission" date="2013-11" db="EMBL/GenBank/DDBJ databases">
        <title>Whole genome shotgun sequence of Vibrio halioticoli NBRC 102217.</title>
        <authorList>
            <person name="Isaki S."/>
            <person name="Kimura A."/>
            <person name="Ohji S."/>
            <person name="Hosoyama A."/>
            <person name="Fujita N."/>
            <person name="Hashimoto M."/>
            <person name="Hosoyama Y."/>
            <person name="Yamazoe A."/>
        </authorList>
    </citation>
    <scope>NUCLEOTIDE SEQUENCE [LARGE SCALE GENOMIC DNA]</scope>
    <source>
        <strain evidence="2 3">NBRC 102217</strain>
    </source>
</reference>
<dbReference type="InterPro" id="IPR027417">
    <property type="entry name" value="P-loop_NTPase"/>
</dbReference>
<dbReference type="InterPro" id="IPR003959">
    <property type="entry name" value="ATPase_AAA_core"/>
</dbReference>
<name>V5FBA6_9VIBR</name>
<dbReference type="GO" id="GO:0016887">
    <property type="term" value="F:ATP hydrolysis activity"/>
    <property type="evidence" value="ECO:0007669"/>
    <property type="project" value="InterPro"/>
</dbReference>
<dbReference type="PANTHER" id="PTHR43581:SF4">
    <property type="entry name" value="ATP_GTP PHOSPHATASE"/>
    <property type="match status" value="1"/>
</dbReference>
<dbReference type="CDD" id="cd00267">
    <property type="entry name" value="ABC_ATPase"/>
    <property type="match status" value="1"/>
</dbReference>
<accession>V5FBA6</accession>
<dbReference type="GO" id="GO:0005524">
    <property type="term" value="F:ATP binding"/>
    <property type="evidence" value="ECO:0007669"/>
    <property type="project" value="InterPro"/>
</dbReference>
<sequence length="555" mass="62594">MKFEYSEMESDKKLRVVFGLKRASVLPGEALIYPSFDNWNDFGFKIKCTCSVFNTLTDSTFTFGTYIGFLSLDSNQVNSKTHKEMNEESRNLSKRFSIDPEGFNSYIDSRQFFTMLPSMADYRMVVEALGSEQLKVVLQAINDMVLHKDSSDKWVDAATKSEVFQLGFIRHSEGFFAFNNADSLLAGVQDEIFGGISQELDLNFSLDGFKNQHTIPLKYDHQSIIPKRINVLIGKNGLGKSQALKSFCRAALQYKDPSISLVDRYSKGRPMINRLLAIATPGETQNTFPGERVATQKLYYRRLSLTRNGRAKRSRSINELIIQLVRSDEVIGSKSRWQLFIEALSNTIPIDKVVVQKTSGSYLQLIKLNKLGGEQESLEHWGSIDTGAEPKLKIGDDSHSLSSGQLTFLKFALLCCLYIENGSFVLLDEPETHMHPNMIADFVGLLDQLLEDTGSQALIATHSAYFVREISREQVHVLLKNASDEISIVSPRLRTFGADIESISQFIFDEDVDNRLAEKLFSKVKSLSFEEVKSKLEGELSMSAMLQLQDKMLSE</sequence>
<dbReference type="OrthoDB" id="7024727at2"/>
<dbReference type="Pfam" id="PF13304">
    <property type="entry name" value="AAA_21"/>
    <property type="match status" value="1"/>
</dbReference>
<comment type="caution">
    <text evidence="2">The sequence shown here is derived from an EMBL/GenBank/DDBJ whole genome shotgun (WGS) entry which is preliminary data.</text>
</comment>
<evidence type="ECO:0000313" key="3">
    <source>
        <dbReference type="Proteomes" id="UP000017800"/>
    </source>
</evidence>
<dbReference type="PANTHER" id="PTHR43581">
    <property type="entry name" value="ATP/GTP PHOSPHATASE"/>
    <property type="match status" value="1"/>
</dbReference>
<dbReference type="eggNOG" id="COG4637">
    <property type="taxonomic scope" value="Bacteria"/>
</dbReference>
<dbReference type="Gene3D" id="3.40.50.300">
    <property type="entry name" value="P-loop containing nucleotide triphosphate hydrolases"/>
    <property type="match status" value="1"/>
</dbReference>
<feature type="domain" description="ATPase AAA-type core" evidence="1">
    <location>
        <begin position="398"/>
        <end position="467"/>
    </location>
</feature>
<dbReference type="EMBL" id="BAUJ01000005">
    <property type="protein sequence ID" value="GAD88553.1"/>
    <property type="molecule type" value="Genomic_DNA"/>
</dbReference>
<protein>
    <recommendedName>
        <fullName evidence="1">ATPase AAA-type core domain-containing protein</fullName>
    </recommendedName>
</protein>
<evidence type="ECO:0000313" key="2">
    <source>
        <dbReference type="EMBL" id="GAD88553.1"/>
    </source>
</evidence>
<organism evidence="2 3">
    <name type="scientific">Vibrio halioticoli NBRC 102217</name>
    <dbReference type="NCBI Taxonomy" id="1219072"/>
    <lineage>
        <taxon>Bacteria</taxon>
        <taxon>Pseudomonadati</taxon>
        <taxon>Pseudomonadota</taxon>
        <taxon>Gammaproteobacteria</taxon>
        <taxon>Vibrionales</taxon>
        <taxon>Vibrionaceae</taxon>
        <taxon>Vibrio</taxon>
    </lineage>
</organism>
<gene>
    <name evidence="2" type="ORF">VHA01S_005_01570</name>
</gene>
<evidence type="ECO:0000259" key="1">
    <source>
        <dbReference type="Pfam" id="PF13304"/>
    </source>
</evidence>
<proteinExistence type="predicted"/>
<dbReference type="SUPFAM" id="SSF52540">
    <property type="entry name" value="P-loop containing nucleoside triphosphate hydrolases"/>
    <property type="match status" value="1"/>
</dbReference>